<organism evidence="2 3">
    <name type="scientific">Candidatus Bacteroides merdigallinarum</name>
    <dbReference type="NCBI Taxonomy" id="2838473"/>
    <lineage>
        <taxon>Bacteria</taxon>
        <taxon>Pseudomonadati</taxon>
        <taxon>Bacteroidota</taxon>
        <taxon>Bacteroidia</taxon>
        <taxon>Bacteroidales</taxon>
        <taxon>Bacteroidaceae</taxon>
        <taxon>Bacteroides</taxon>
    </lineage>
</organism>
<dbReference type="Gene3D" id="2.60.40.2620">
    <property type="entry name" value="Fimbrillin-like"/>
    <property type="match status" value="1"/>
</dbReference>
<dbReference type="PROSITE" id="PS51257">
    <property type="entry name" value="PROKAR_LIPOPROTEIN"/>
    <property type="match status" value="1"/>
</dbReference>
<dbReference type="CDD" id="cd13120">
    <property type="entry name" value="BF2867_like_N"/>
    <property type="match status" value="1"/>
</dbReference>
<reference evidence="2" key="2">
    <citation type="submission" date="2021-04" db="EMBL/GenBank/DDBJ databases">
        <authorList>
            <person name="Gilroy R."/>
        </authorList>
    </citation>
    <scope>NUCLEOTIDE SEQUENCE</scope>
    <source>
        <strain evidence="2">ChiHjej9B8-1298</strain>
    </source>
</reference>
<proteinExistence type="predicted"/>
<feature type="signal peptide" evidence="1">
    <location>
        <begin position="1"/>
        <end position="23"/>
    </location>
</feature>
<dbReference type="EMBL" id="DXBX01000037">
    <property type="protein sequence ID" value="HIZ32955.1"/>
    <property type="molecule type" value="Genomic_DNA"/>
</dbReference>
<reference evidence="2" key="1">
    <citation type="journal article" date="2021" name="PeerJ">
        <title>Extensive microbial diversity within the chicken gut microbiome revealed by metagenomics and culture.</title>
        <authorList>
            <person name="Gilroy R."/>
            <person name="Ravi A."/>
            <person name="Getino M."/>
            <person name="Pursley I."/>
            <person name="Horton D.L."/>
            <person name="Alikhan N.F."/>
            <person name="Baker D."/>
            <person name="Gharbi K."/>
            <person name="Hall N."/>
            <person name="Watson M."/>
            <person name="Adriaenssens E.M."/>
            <person name="Foster-Nyarko E."/>
            <person name="Jarju S."/>
            <person name="Secka A."/>
            <person name="Antonio M."/>
            <person name="Oren A."/>
            <person name="Chaudhuri R.R."/>
            <person name="La Ragione R."/>
            <person name="Hildebrand F."/>
            <person name="Pallen M.J."/>
        </authorList>
    </citation>
    <scope>NUCLEOTIDE SEQUENCE</scope>
    <source>
        <strain evidence="2">ChiHjej9B8-1298</strain>
    </source>
</reference>
<feature type="chain" id="PRO_5039687010" evidence="1">
    <location>
        <begin position="24"/>
        <end position="307"/>
    </location>
</feature>
<dbReference type="CDD" id="cd13121">
    <property type="entry name" value="BF2867_like_C"/>
    <property type="match status" value="1"/>
</dbReference>
<comment type="caution">
    <text evidence="2">The sequence shown here is derived from an EMBL/GenBank/DDBJ whole genome shotgun (WGS) entry which is preliminary data.</text>
</comment>
<evidence type="ECO:0000256" key="1">
    <source>
        <dbReference type="SAM" id="SignalP"/>
    </source>
</evidence>
<accession>A0A9D2E8Z4</accession>
<evidence type="ECO:0000313" key="2">
    <source>
        <dbReference type="EMBL" id="HIZ32955.1"/>
    </source>
</evidence>
<protein>
    <submittedName>
        <fullName evidence="2">Fimbrillin family protein</fullName>
    </submittedName>
</protein>
<dbReference type="InterPro" id="IPR025049">
    <property type="entry name" value="Mfa-like_1"/>
</dbReference>
<dbReference type="Pfam" id="PF13149">
    <property type="entry name" value="Mfa_like_1"/>
    <property type="match status" value="1"/>
</dbReference>
<evidence type="ECO:0000313" key="3">
    <source>
        <dbReference type="Proteomes" id="UP000824028"/>
    </source>
</evidence>
<sequence>MNYPLKPLLLAASALLLATACTNEDNQPDIVDITRPIDLRLSPAAPVTADTKVAIDGTDFASADEIGLYLAWTDGATAQVPITSSIAQTTWQGNAFSGESLYWQNTADHHTLYAYYPYADGVTGYQVPVTLPAMQTATDEASRNILYGTFSGKAQSSVTIEMGHCMSVVNITLEKGAGYGATDPLPDITDVVLSGSYHTSGTLDLATGEVTADAAGTTSPITTYLNGTTYRAILLPGETLGNIVITTEDGTTYTYRPTETVTTKANTQYNFTLQLNKAEVTLGDLDILQWGTTEATGGANMNIPAGN</sequence>
<gene>
    <name evidence="2" type="ORF">H9814_05320</name>
</gene>
<dbReference type="Proteomes" id="UP000824028">
    <property type="component" value="Unassembled WGS sequence"/>
</dbReference>
<dbReference type="InterPro" id="IPR042278">
    <property type="entry name" value="Mfa-like_1_N"/>
</dbReference>
<name>A0A9D2E8Z4_9BACE</name>
<keyword evidence="1" id="KW-0732">Signal</keyword>
<dbReference type="AlphaFoldDB" id="A0A9D2E8Z4"/>
<dbReference type="Gene3D" id="2.60.40.2630">
    <property type="match status" value="1"/>
</dbReference>